<dbReference type="Pfam" id="PF13195">
    <property type="entry name" value="DUF4011"/>
    <property type="match status" value="1"/>
</dbReference>
<name>A0ABU2MX38_9ACTN</name>
<protein>
    <submittedName>
        <fullName evidence="2">DUF4011 domain-containing protein</fullName>
    </submittedName>
</protein>
<feature type="domain" description="DNA2/NAM7 helicase helicase" evidence="1">
    <location>
        <begin position="262"/>
        <end position="325"/>
    </location>
</feature>
<dbReference type="RefSeq" id="WP_311707342.1">
    <property type="nucleotide sequence ID" value="NZ_JAVREL010000019.1"/>
</dbReference>
<organism evidence="2 3">
    <name type="scientific">Streptomyces litchfieldiae</name>
    <dbReference type="NCBI Taxonomy" id="3075543"/>
    <lineage>
        <taxon>Bacteria</taxon>
        <taxon>Bacillati</taxon>
        <taxon>Actinomycetota</taxon>
        <taxon>Actinomycetes</taxon>
        <taxon>Kitasatosporales</taxon>
        <taxon>Streptomycetaceae</taxon>
        <taxon>Streptomyces</taxon>
    </lineage>
</organism>
<gene>
    <name evidence="2" type="ORF">RM590_27055</name>
</gene>
<dbReference type="InterPro" id="IPR041677">
    <property type="entry name" value="DNA2/NAM7_AAA_11"/>
</dbReference>
<dbReference type="Proteomes" id="UP001183246">
    <property type="component" value="Unassembled WGS sequence"/>
</dbReference>
<evidence type="ECO:0000313" key="3">
    <source>
        <dbReference type="Proteomes" id="UP001183246"/>
    </source>
</evidence>
<evidence type="ECO:0000313" key="2">
    <source>
        <dbReference type="EMBL" id="MDT0346218.1"/>
    </source>
</evidence>
<dbReference type="Pfam" id="PF13086">
    <property type="entry name" value="AAA_11"/>
    <property type="match status" value="1"/>
</dbReference>
<accession>A0ABU2MX38</accession>
<sequence>MGGRNRLLNFRHTKAGTLDVTAPDTATLLRSLGRGMNFAPVAASREGQAEEAKPAPASGIVTQKTTQAALDASLTRLSRQSRQMYNDYGLWVLWLGIGMLEWREENGQEVSQAPLLLVPVELRPGRDRRLRLRAAEEQDRVANPALAVRLERMGIDWSPVAEADPAEPEALLATARSIAATQQGWAVRDRVILGLFSSHKEAMYQDLLQNENRILAHPLVRAIALGPDAGLPDDLLAFEPPDLDRIDEIQPPERTPLVLDADATQRRCVAAAMDGRSFVMNGPPGTGKSQTITNIIAALMHAGRSVLFVSEKAAALDVVRNRLAEVGLGDLVLALHSGDTSRKTVATELGRALTHALPGRGAATHELERARELRKALSGYAAAMNEPRQPLNRTPHDVLGRLVRLEQHDAPGLALSLEHRRAVCGLRAEDLRELLTAAHALSRAWRPAVEGAAFVWRGLVGASAPAVLAEAADALAALRVAVERRPFEGGTPAPQTLHEIQATVHTMRQGLPDAAIGTPDAAELPEDMAGQLARLADAWGAAKPGTPDEAFMLFGLTDLIDAAHRPPAHWFDPAELSRARTAGDELRRALATEGAARSAAEDVFTEAVCTAADLPEVARRFAERHRGLFARLSDQYKADREAATRVTREKVWNRKIAARLGQAVAWHQAAAEIGRLAEVHHPLLGRYTPRAAADLVVLEDALATAEHIARLSRSVERRDVLTARLSDGADGGPLPRLLTDGARAALRDWCVVVEQRVERWTAAVGALLSLFDEARRTQLAPDLLGPLDQAEQVITTLRSDPTGPEEWRAYRDAAEVLSRHHVGHLVARAVEDHVPAERFPKRPRRGRQQEP</sequence>
<dbReference type="InterPro" id="IPR027417">
    <property type="entry name" value="P-loop_NTPase"/>
</dbReference>
<dbReference type="InterPro" id="IPR025103">
    <property type="entry name" value="DUF4011"/>
</dbReference>
<reference evidence="3" key="1">
    <citation type="submission" date="2023-07" db="EMBL/GenBank/DDBJ databases">
        <title>30 novel species of actinomycetes from the DSMZ collection.</title>
        <authorList>
            <person name="Nouioui I."/>
        </authorList>
    </citation>
    <scope>NUCLEOTIDE SEQUENCE [LARGE SCALE GENOMIC DNA]</scope>
    <source>
        <strain evidence="3">DSM 44938</strain>
    </source>
</reference>
<proteinExistence type="predicted"/>
<evidence type="ECO:0000259" key="1">
    <source>
        <dbReference type="Pfam" id="PF13086"/>
    </source>
</evidence>
<dbReference type="Gene3D" id="3.40.50.300">
    <property type="entry name" value="P-loop containing nucleotide triphosphate hydrolases"/>
    <property type="match status" value="1"/>
</dbReference>
<keyword evidence="3" id="KW-1185">Reference proteome</keyword>
<dbReference type="EMBL" id="JAVREL010000019">
    <property type="protein sequence ID" value="MDT0346218.1"/>
    <property type="molecule type" value="Genomic_DNA"/>
</dbReference>
<comment type="caution">
    <text evidence="2">The sequence shown here is derived from an EMBL/GenBank/DDBJ whole genome shotgun (WGS) entry which is preliminary data.</text>
</comment>
<dbReference type="SUPFAM" id="SSF52540">
    <property type="entry name" value="P-loop containing nucleoside triphosphate hydrolases"/>
    <property type="match status" value="1"/>
</dbReference>